<dbReference type="SMART" id="SM00476">
    <property type="entry name" value="DNaseIc"/>
    <property type="match status" value="1"/>
</dbReference>
<dbReference type="GO" id="GO:0004527">
    <property type="term" value="F:exonuclease activity"/>
    <property type="evidence" value="ECO:0007669"/>
    <property type="project" value="UniProtKB-KW"/>
</dbReference>
<dbReference type="InterPro" id="IPR005135">
    <property type="entry name" value="Endo/exonuclease/phosphatase"/>
</dbReference>
<reference evidence="5 6" key="1">
    <citation type="submission" date="2019-02" db="EMBL/GenBank/DDBJ databases">
        <title>Deep-cultivation of Planctomycetes and their phenomic and genomic characterization uncovers novel biology.</title>
        <authorList>
            <person name="Wiegand S."/>
            <person name="Jogler M."/>
            <person name="Boedeker C."/>
            <person name="Pinto D."/>
            <person name="Vollmers J."/>
            <person name="Rivas-Marin E."/>
            <person name="Kohn T."/>
            <person name="Peeters S.H."/>
            <person name="Heuer A."/>
            <person name="Rast P."/>
            <person name="Oberbeckmann S."/>
            <person name="Bunk B."/>
            <person name="Jeske O."/>
            <person name="Meyerdierks A."/>
            <person name="Storesund J.E."/>
            <person name="Kallscheuer N."/>
            <person name="Luecker S."/>
            <person name="Lage O.M."/>
            <person name="Pohl T."/>
            <person name="Merkel B.J."/>
            <person name="Hornburger P."/>
            <person name="Mueller R.-W."/>
            <person name="Bruemmer F."/>
            <person name="Labrenz M."/>
            <person name="Spormann A.M."/>
            <person name="Op den Camp H."/>
            <person name="Overmann J."/>
            <person name="Amann R."/>
            <person name="Jetten M.S.M."/>
            <person name="Mascher T."/>
            <person name="Medema M.H."/>
            <person name="Devos D.P."/>
            <person name="Kaster A.-K."/>
            <person name="Ovreas L."/>
            <person name="Rohde M."/>
            <person name="Galperin M.Y."/>
            <person name="Jogler C."/>
        </authorList>
    </citation>
    <scope>NUCLEOTIDE SEQUENCE [LARGE SCALE GENOMIC DNA]</scope>
    <source>
        <strain evidence="5 6">V22</strain>
    </source>
</reference>
<organism evidence="5 6">
    <name type="scientific">Calycomorphotria hydatis</name>
    <dbReference type="NCBI Taxonomy" id="2528027"/>
    <lineage>
        <taxon>Bacteria</taxon>
        <taxon>Pseudomonadati</taxon>
        <taxon>Planctomycetota</taxon>
        <taxon>Planctomycetia</taxon>
        <taxon>Planctomycetales</taxon>
        <taxon>Planctomycetaceae</taxon>
        <taxon>Calycomorphotria</taxon>
    </lineage>
</organism>
<keyword evidence="2" id="KW-0540">Nuclease</keyword>
<keyword evidence="6" id="KW-1185">Reference proteome</keyword>
<dbReference type="GO" id="GO:0006308">
    <property type="term" value="P:DNA catabolic process"/>
    <property type="evidence" value="ECO:0007669"/>
    <property type="project" value="InterPro"/>
</dbReference>
<name>A0A517T4R3_9PLAN</name>
<dbReference type="PANTHER" id="PTHR11371:SF31">
    <property type="entry name" value="EXTRACELLULAR NUCLEASE"/>
    <property type="match status" value="1"/>
</dbReference>
<evidence type="ECO:0000256" key="1">
    <source>
        <dbReference type="ARBA" id="ARBA00007359"/>
    </source>
</evidence>
<evidence type="ECO:0000259" key="4">
    <source>
        <dbReference type="Pfam" id="PF03372"/>
    </source>
</evidence>
<dbReference type="SUPFAM" id="SSF56219">
    <property type="entry name" value="DNase I-like"/>
    <property type="match status" value="1"/>
</dbReference>
<evidence type="ECO:0000256" key="3">
    <source>
        <dbReference type="ARBA" id="ARBA00022801"/>
    </source>
</evidence>
<keyword evidence="5" id="KW-0255">Endonuclease</keyword>
<dbReference type="GO" id="GO:0004536">
    <property type="term" value="F:DNA nuclease activity"/>
    <property type="evidence" value="ECO:0007669"/>
    <property type="project" value="InterPro"/>
</dbReference>
<sequence>MSSESIAWTRRITCISCSLLLLSVGLFSLGGCDSEKWLPEVSEVAGDLVESVGTTIEPVSHVITGGEKIKIASFNIQVFGQTKASKPKVMKTLASIIREFDVVAVQEIRTKDPEPVKELLAEINHGGYHYDVLLGPRLGRTSSKEQYAYIYNASRIEVARNSIYTVNDRRDWLHREPYVARFRVITDDPNSGFTFTLVNIHTDPDEVEFEIDVLDDVLRSVARSGRSEDDIILLGDLNAAPDEFGELGKLPSLQWVVKDEPTNTRRSKTYDNILFSSITTTEYTGRGGVYDFPTIYSLSKQDALAVSDHLPVWAEFTAKEAAPARIAGEPRSRN</sequence>
<dbReference type="PANTHER" id="PTHR11371">
    <property type="entry name" value="DEOXYRIBONUCLEASE"/>
    <property type="match status" value="1"/>
</dbReference>
<keyword evidence="3" id="KW-0378">Hydrolase</keyword>
<evidence type="ECO:0000313" key="6">
    <source>
        <dbReference type="Proteomes" id="UP000319976"/>
    </source>
</evidence>
<keyword evidence="5" id="KW-0269">Exonuclease</keyword>
<protein>
    <submittedName>
        <fullName evidence="5">Endonuclease/Exonuclease/phosphatase family protein</fullName>
    </submittedName>
</protein>
<dbReference type="OrthoDB" id="5500612at2"/>
<dbReference type="AlphaFoldDB" id="A0A517T4R3"/>
<dbReference type="Gene3D" id="3.60.10.10">
    <property type="entry name" value="Endonuclease/exonuclease/phosphatase"/>
    <property type="match status" value="1"/>
</dbReference>
<dbReference type="InterPro" id="IPR016202">
    <property type="entry name" value="DNase_I"/>
</dbReference>
<dbReference type="Proteomes" id="UP000319976">
    <property type="component" value="Chromosome"/>
</dbReference>
<gene>
    <name evidence="5" type="ORF">V22_05940</name>
</gene>
<dbReference type="InterPro" id="IPR036691">
    <property type="entry name" value="Endo/exonu/phosph_ase_sf"/>
</dbReference>
<evidence type="ECO:0000313" key="5">
    <source>
        <dbReference type="EMBL" id="QDT63373.1"/>
    </source>
</evidence>
<proteinExistence type="inferred from homology"/>
<dbReference type="KEGG" id="chya:V22_05940"/>
<dbReference type="RefSeq" id="WP_145259653.1">
    <property type="nucleotide sequence ID" value="NZ_CP036316.1"/>
</dbReference>
<evidence type="ECO:0000256" key="2">
    <source>
        <dbReference type="ARBA" id="ARBA00022722"/>
    </source>
</evidence>
<dbReference type="PRINTS" id="PR00130">
    <property type="entry name" value="DNASEI"/>
</dbReference>
<dbReference type="GO" id="GO:0004519">
    <property type="term" value="F:endonuclease activity"/>
    <property type="evidence" value="ECO:0007669"/>
    <property type="project" value="UniProtKB-KW"/>
</dbReference>
<feature type="domain" description="Endonuclease/exonuclease/phosphatase" evidence="4">
    <location>
        <begin position="72"/>
        <end position="309"/>
    </location>
</feature>
<dbReference type="EMBL" id="CP036316">
    <property type="protein sequence ID" value="QDT63373.1"/>
    <property type="molecule type" value="Genomic_DNA"/>
</dbReference>
<accession>A0A517T4R3</accession>
<dbReference type="Pfam" id="PF03372">
    <property type="entry name" value="Exo_endo_phos"/>
    <property type="match status" value="1"/>
</dbReference>
<comment type="similarity">
    <text evidence="1">Belongs to the DNase I family.</text>
</comment>